<accession>A0A0J7YNZ6</accession>
<evidence type="ECO:0000313" key="1">
    <source>
        <dbReference type="EMBL" id="KMS65279.1"/>
    </source>
</evidence>
<gene>
    <name evidence="1" type="ORF">BVRB_037590</name>
</gene>
<organism evidence="1 2">
    <name type="scientific">Beta vulgaris subsp. vulgaris</name>
    <name type="common">Beet</name>
    <dbReference type="NCBI Taxonomy" id="3555"/>
    <lineage>
        <taxon>Eukaryota</taxon>
        <taxon>Viridiplantae</taxon>
        <taxon>Streptophyta</taxon>
        <taxon>Embryophyta</taxon>
        <taxon>Tracheophyta</taxon>
        <taxon>Spermatophyta</taxon>
        <taxon>Magnoliopsida</taxon>
        <taxon>eudicotyledons</taxon>
        <taxon>Gunneridae</taxon>
        <taxon>Pentapetalae</taxon>
        <taxon>Caryophyllales</taxon>
        <taxon>Chenopodiaceae</taxon>
        <taxon>Betoideae</taxon>
        <taxon>Beta</taxon>
    </lineage>
</organism>
<evidence type="ECO:0000313" key="2">
    <source>
        <dbReference type="Proteomes" id="UP000035740"/>
    </source>
</evidence>
<proteinExistence type="predicted"/>
<protein>
    <submittedName>
        <fullName evidence="1">Uncharacterized protein</fullName>
    </submittedName>
</protein>
<dbReference type="AlphaFoldDB" id="A0A0J7YNZ6"/>
<reference evidence="1 2" key="1">
    <citation type="journal article" date="2014" name="Nature">
        <title>The genome of the recently domesticated crop plant sugar beet (Beta vulgaris).</title>
        <authorList>
            <person name="Dohm J.C."/>
            <person name="Minoche A.E."/>
            <person name="Holtgrawe D."/>
            <person name="Capella-Gutierrez S."/>
            <person name="Zakrzewski F."/>
            <person name="Tafer H."/>
            <person name="Rupp O."/>
            <person name="Sorensen T.R."/>
            <person name="Stracke R."/>
            <person name="Reinhardt R."/>
            <person name="Goesmann A."/>
            <person name="Kraft T."/>
            <person name="Schulz B."/>
            <person name="Stadler P.F."/>
            <person name="Schmidt T."/>
            <person name="Gabaldon T."/>
            <person name="Lehrach H."/>
            <person name="Weisshaar B."/>
            <person name="Himmelbauer H."/>
        </authorList>
    </citation>
    <scope>NUCLEOTIDE SEQUENCE [LARGE SCALE GENOMIC DNA]</scope>
    <source>
        <tissue evidence="1">Taproot</tissue>
    </source>
</reference>
<keyword evidence="2" id="KW-1185">Reference proteome</keyword>
<name>A0A0J7YNZ6_BETVV</name>
<dbReference type="EMBL" id="KQ111508">
    <property type="protein sequence ID" value="KMS65279.1"/>
    <property type="molecule type" value="Genomic_DNA"/>
</dbReference>
<sequence>MVAAGDAPTLSGPVPLTRYILTHPSTKCVLNHLRDVYGIDAEYVPLSGHACRRGVAAYTPLHIDRFYVIRALGYSERRLEYAQKQMRAAYSTLQQLMQNASTQPEFCGENMRGCSPPAPLEISVPFGDPTKSIALVSKWMLHSSSEERSGSREVDAILEFKEKCFAHLPIFVAILQRRMD</sequence>
<dbReference type="Gramene" id="KMS65279">
    <property type="protein sequence ID" value="KMS65279"/>
    <property type="gene ID" value="BVRB_037590"/>
</dbReference>
<feature type="non-terminal residue" evidence="1">
    <location>
        <position position="180"/>
    </location>
</feature>
<dbReference type="Proteomes" id="UP000035740">
    <property type="component" value="Unassembled WGS sequence"/>
</dbReference>